<evidence type="ECO:0000256" key="1">
    <source>
        <dbReference type="SAM" id="SignalP"/>
    </source>
</evidence>
<gene>
    <name evidence="3" type="ORF">NOR51B_867</name>
</gene>
<reference evidence="4" key="1">
    <citation type="journal article" date="2013" name="BMC Microbiol.">
        <title>Taxonomy and evolution of bacteriochlorophyll a-containing members of the OM60/NOR5 clade of marine gammaproteobacteria: description of Luminiphilus syltensis gen. nov., sp. nov., reclassification of Haliea rubra as Pseudohaliea rubra gen. nov., comb. nov., and emendation of Chromatocurvus halotolerans.</title>
        <authorList>
            <person name="Spring S."/>
            <person name="Riedel T."/>
            <person name="Sproer C."/>
            <person name="Yan S."/>
            <person name="Harder J."/>
            <person name="Fuchs B.M."/>
        </authorList>
    </citation>
    <scope>NUCLEOTIDE SEQUENCE [LARGE SCALE GENOMIC DNA]</scope>
    <source>
        <strain evidence="4">NOR51-B</strain>
    </source>
</reference>
<dbReference type="HOGENOM" id="CLU_009600_14_1_6"/>
<dbReference type="OrthoDB" id="9811471at2"/>
<dbReference type="RefSeq" id="WP_009019674.1">
    <property type="nucleotide sequence ID" value="NZ_DS999411.1"/>
</dbReference>
<keyword evidence="4" id="KW-1185">Reference proteome</keyword>
<keyword evidence="1" id="KW-0732">Signal</keyword>
<organism evidence="3 4">
    <name type="scientific">Luminiphilus syltensis NOR5-1B</name>
    <dbReference type="NCBI Taxonomy" id="565045"/>
    <lineage>
        <taxon>Bacteria</taxon>
        <taxon>Pseudomonadati</taxon>
        <taxon>Pseudomonadota</taxon>
        <taxon>Gammaproteobacteria</taxon>
        <taxon>Cellvibrionales</taxon>
        <taxon>Halieaceae</taxon>
        <taxon>Luminiphilus</taxon>
    </lineage>
</organism>
<sequence length="545" mass="57599">MQFLITLFAVAIGLLLTACEPAPEDTVNNEHVTTTSEYQARGLVAKTLPELSEALDKGAISAVELTTMYLNRIESIDRNGPELRSVIAINPLALEQASASDSRRQAGANLGPLDGLPILLKDNIESLDPMATTAGALALKDNLTGRDSPLVAGLRAAGAVILGKTNLSQWANFRSNSSISGWSALGGQVQNPHVLNRSPCGSSSGSGAAIAASLSAGAVGTETNGSIICPSNVNGIVGFKPTVGLVSAQHIVPISPSQDTAGPMTKTVRGAAMMLDAMADTEIKFSANLGKDSLGGKTIAVLRFDQGENADIVSAFNAALDTLLEAGATLVDVDSFDLADDSFWADQYRFLQYEFKASLNAYLSELPDGVTTRSLSDVIAFNQRYADRELVLFNQDIFEEADLLDDLNSEDYRALQTKLQQATREDGIDYLLNTFEADFLVAPSGPLTPPRDTVNGDIWPPWAGSGYLAAIAGYPHLTVPMGSVHGIPLGLSFIGSAGDDADILSAGYAFEQATPRRIAPKYLRSAEEHIELKAAIEGRVGGVKQ</sequence>
<feature type="signal peptide" evidence="1">
    <location>
        <begin position="1"/>
        <end position="18"/>
    </location>
</feature>
<feature type="domain" description="Amidase" evidence="2">
    <location>
        <begin position="64"/>
        <end position="504"/>
    </location>
</feature>
<proteinExistence type="predicted"/>
<dbReference type="STRING" id="565045.NOR51B_867"/>
<evidence type="ECO:0000259" key="2">
    <source>
        <dbReference type="Pfam" id="PF01425"/>
    </source>
</evidence>
<dbReference type="eggNOG" id="COG0154">
    <property type="taxonomic scope" value="Bacteria"/>
</dbReference>
<name>B8KWQ2_9GAMM</name>
<dbReference type="PANTHER" id="PTHR42678:SF34">
    <property type="entry name" value="OS04G0183300 PROTEIN"/>
    <property type="match status" value="1"/>
</dbReference>
<evidence type="ECO:0000313" key="3">
    <source>
        <dbReference type="EMBL" id="EED34927.1"/>
    </source>
</evidence>
<dbReference type="Pfam" id="PF01425">
    <property type="entry name" value="Amidase"/>
    <property type="match status" value="1"/>
</dbReference>
<dbReference type="PANTHER" id="PTHR42678">
    <property type="entry name" value="AMIDASE"/>
    <property type="match status" value="1"/>
</dbReference>
<dbReference type="EMBL" id="DS999411">
    <property type="protein sequence ID" value="EED34927.1"/>
    <property type="molecule type" value="Genomic_DNA"/>
</dbReference>
<dbReference type="SUPFAM" id="SSF75304">
    <property type="entry name" value="Amidase signature (AS) enzymes"/>
    <property type="match status" value="1"/>
</dbReference>
<dbReference type="Gene3D" id="3.90.1300.10">
    <property type="entry name" value="Amidase signature (AS) domain"/>
    <property type="match status" value="1"/>
</dbReference>
<protein>
    <submittedName>
        <fullName evidence="3">Amidase family protein</fullName>
    </submittedName>
</protein>
<accession>B8KWQ2</accession>
<dbReference type="Proteomes" id="UP000004699">
    <property type="component" value="Unassembled WGS sequence"/>
</dbReference>
<dbReference type="AlphaFoldDB" id="B8KWQ2"/>
<evidence type="ECO:0000313" key="4">
    <source>
        <dbReference type="Proteomes" id="UP000004699"/>
    </source>
</evidence>
<dbReference type="NCBIfam" id="NF006006">
    <property type="entry name" value="PRK08137.1"/>
    <property type="match status" value="1"/>
</dbReference>
<dbReference type="InterPro" id="IPR036928">
    <property type="entry name" value="AS_sf"/>
</dbReference>
<feature type="chain" id="PRO_5002876302" evidence="1">
    <location>
        <begin position="19"/>
        <end position="545"/>
    </location>
</feature>
<dbReference type="InterPro" id="IPR023631">
    <property type="entry name" value="Amidase_dom"/>
</dbReference>